<dbReference type="InterPro" id="IPR052029">
    <property type="entry name" value="PpiD_chaperone"/>
</dbReference>
<dbReference type="PROSITE" id="PS50198">
    <property type="entry name" value="PPIC_PPIASE_2"/>
    <property type="match status" value="1"/>
</dbReference>
<dbReference type="EMBL" id="CYSD01000042">
    <property type="protein sequence ID" value="CUH81779.1"/>
    <property type="molecule type" value="Genomic_DNA"/>
</dbReference>
<dbReference type="STRING" id="928856.SAMN04488049_102441"/>
<keyword evidence="8" id="KW-0143">Chaperone</keyword>
<dbReference type="GO" id="GO:0005886">
    <property type="term" value="C:plasma membrane"/>
    <property type="evidence" value="ECO:0007669"/>
    <property type="project" value="UniProtKB-SubCell"/>
</dbReference>
<accession>A0A0P1H2R2</accession>
<dbReference type="InterPro" id="IPR000297">
    <property type="entry name" value="PPIase_PpiC"/>
</dbReference>
<dbReference type="RefSeq" id="WP_058291559.1">
    <property type="nucleotide sequence ID" value="NZ_CYSD01000042.1"/>
</dbReference>
<evidence type="ECO:0000256" key="14">
    <source>
        <dbReference type="PROSITE-ProRule" id="PRU00278"/>
    </source>
</evidence>
<reference evidence="16 17" key="1">
    <citation type="submission" date="2015-09" db="EMBL/GenBank/DDBJ databases">
        <authorList>
            <consortium name="Swine Surveillance"/>
        </authorList>
    </citation>
    <scope>NUCLEOTIDE SEQUENCE [LARGE SCALE GENOMIC DNA]</scope>
    <source>
        <strain evidence="16 17">CECT 7557</strain>
    </source>
</reference>
<comment type="similarity">
    <text evidence="11">Belongs to the PpiD chaperone family.</text>
</comment>
<dbReference type="Gene3D" id="3.10.50.40">
    <property type="match status" value="1"/>
</dbReference>
<keyword evidence="6" id="KW-1133">Transmembrane helix</keyword>
<evidence type="ECO:0000256" key="10">
    <source>
        <dbReference type="ARBA" id="ARBA00031484"/>
    </source>
</evidence>
<dbReference type="AlphaFoldDB" id="A0A0P1H2R2"/>
<feature type="domain" description="PpiC" evidence="15">
    <location>
        <begin position="220"/>
        <end position="346"/>
    </location>
</feature>
<evidence type="ECO:0000256" key="7">
    <source>
        <dbReference type="ARBA" id="ARBA00023136"/>
    </source>
</evidence>
<keyword evidence="5" id="KW-0812">Transmembrane</keyword>
<dbReference type="InterPro" id="IPR046357">
    <property type="entry name" value="PPIase_dom_sf"/>
</dbReference>
<evidence type="ECO:0000256" key="5">
    <source>
        <dbReference type="ARBA" id="ARBA00022692"/>
    </source>
</evidence>
<evidence type="ECO:0000256" key="9">
    <source>
        <dbReference type="ARBA" id="ARBA00030642"/>
    </source>
</evidence>
<name>A0A0P1H2R2_9RHOB</name>
<dbReference type="PANTHER" id="PTHR47529">
    <property type="entry name" value="PEPTIDYL-PROLYL CIS-TRANS ISOMERASE D"/>
    <property type="match status" value="1"/>
</dbReference>
<dbReference type="Pfam" id="PF13624">
    <property type="entry name" value="SurA_N_3"/>
    <property type="match status" value="1"/>
</dbReference>
<dbReference type="Gene3D" id="1.10.4030.10">
    <property type="entry name" value="Porin chaperone SurA, peptide-binding domain"/>
    <property type="match status" value="1"/>
</dbReference>
<dbReference type="Pfam" id="PF13145">
    <property type="entry name" value="Rotamase_2"/>
    <property type="match status" value="1"/>
</dbReference>
<keyword evidence="14 16" id="KW-0413">Isomerase</keyword>
<evidence type="ECO:0000256" key="2">
    <source>
        <dbReference type="ARBA" id="ARBA00018370"/>
    </source>
</evidence>
<dbReference type="PANTHER" id="PTHR47529:SF1">
    <property type="entry name" value="PERIPLASMIC CHAPERONE PPID"/>
    <property type="match status" value="1"/>
</dbReference>
<dbReference type="Proteomes" id="UP000052022">
    <property type="component" value="Unassembled WGS sequence"/>
</dbReference>
<organism evidence="16 17">
    <name type="scientific">Tritonibacter multivorans</name>
    <dbReference type="NCBI Taxonomy" id="928856"/>
    <lineage>
        <taxon>Bacteria</taxon>
        <taxon>Pseudomonadati</taxon>
        <taxon>Pseudomonadota</taxon>
        <taxon>Alphaproteobacteria</taxon>
        <taxon>Rhodobacterales</taxon>
        <taxon>Paracoccaceae</taxon>
        <taxon>Tritonibacter</taxon>
    </lineage>
</organism>
<evidence type="ECO:0000256" key="6">
    <source>
        <dbReference type="ARBA" id="ARBA00022989"/>
    </source>
</evidence>
<keyword evidence="17" id="KW-1185">Reference proteome</keyword>
<evidence type="ECO:0000313" key="16">
    <source>
        <dbReference type="EMBL" id="CUH81779.1"/>
    </source>
</evidence>
<keyword evidence="14" id="KW-0697">Rotamase</keyword>
<proteinExistence type="inferred from homology"/>
<evidence type="ECO:0000256" key="4">
    <source>
        <dbReference type="ARBA" id="ARBA00022519"/>
    </source>
</evidence>
<protein>
    <recommendedName>
        <fullName evidence="2">Parvulin-like PPIase</fullName>
    </recommendedName>
    <alternativeName>
        <fullName evidence="9">Peptidyl-prolyl cis-trans isomerase plp</fullName>
    </alternativeName>
    <alternativeName>
        <fullName evidence="12">Periplasmic chaperone PpiD</fullName>
    </alternativeName>
    <alternativeName>
        <fullName evidence="13">Periplasmic folding chaperone</fullName>
    </alternativeName>
    <alternativeName>
        <fullName evidence="10">Rotamase plp</fullName>
    </alternativeName>
</protein>
<evidence type="ECO:0000256" key="3">
    <source>
        <dbReference type="ARBA" id="ARBA00022475"/>
    </source>
</evidence>
<gene>
    <name evidence="16" type="primary">ppiD</name>
    <name evidence="16" type="ORF">TRM7557_03604</name>
</gene>
<evidence type="ECO:0000256" key="8">
    <source>
        <dbReference type="ARBA" id="ARBA00023186"/>
    </source>
</evidence>
<evidence type="ECO:0000259" key="15">
    <source>
        <dbReference type="PROSITE" id="PS50198"/>
    </source>
</evidence>
<evidence type="ECO:0000256" key="1">
    <source>
        <dbReference type="ARBA" id="ARBA00004382"/>
    </source>
</evidence>
<dbReference type="OrthoDB" id="9768393at2"/>
<dbReference type="SUPFAM" id="SSF109998">
    <property type="entry name" value="Triger factor/SurA peptide-binding domain-like"/>
    <property type="match status" value="1"/>
</dbReference>
<dbReference type="InterPro" id="IPR027304">
    <property type="entry name" value="Trigger_fact/SurA_dom_sf"/>
</dbReference>
<keyword evidence="3" id="KW-1003">Cell membrane</keyword>
<evidence type="ECO:0000256" key="13">
    <source>
        <dbReference type="ARBA" id="ARBA00042775"/>
    </source>
</evidence>
<keyword evidence="7" id="KW-0472">Membrane</keyword>
<sequence length="605" mass="65019">MKNLSKSFIWILMALLIVGLAGFGVVSGSGANRTVASVGDSTVTVEDYGRALQQEQRALQAQSGQALPLQQLVALGLDRAVLSRLVTTAALDNEMANVGLSIGDEALLSQIAQIQAFQDISGKFDREAYAFALQNANLSEAEFERDMRQEAARILAQGAIMTGAEMPATLGKTMTDYIGARRSFTYVPVTDADVALATVEPTDAELKAFYDANIAAFTLPETKEITYVILRPEALLDSVDVDAEALRALYEDRADQYQVPARRLVERLVFPSEDAAQSAMAKLDAGDTTFEALVTERGLSLGDIDLGDLAIDGLGEAGDAVFAAEVGSVVGPLPSEFGPALFRVNGILDARATSLEEAEAELRDELAADRARRVIEARAEDIDDLLAGGATLEELAEEQELELGQIDWNSESTDEIAAYQGFREAATAVTVDDFPQVAFLEDGSLFALRLNAVLPPRPEAFEDARTAVVAAFKADQLDQAIFAAAQALANDTAFTAAKDARVETGLRRTAYIDETPAELLNAVFEMDLGDLRVVSDRDATVVVRLDEILAPEANEEMTFLADALSEQLNQSLATELFQVYVEALRAKTPPQVNGQAVEAVHASFH</sequence>
<evidence type="ECO:0000256" key="11">
    <source>
        <dbReference type="ARBA" id="ARBA00038408"/>
    </source>
</evidence>
<evidence type="ECO:0000313" key="17">
    <source>
        <dbReference type="Proteomes" id="UP000052022"/>
    </source>
</evidence>
<keyword evidence="4" id="KW-0997">Cell inner membrane</keyword>
<evidence type="ECO:0000256" key="12">
    <source>
        <dbReference type="ARBA" id="ARBA00040743"/>
    </source>
</evidence>
<dbReference type="SUPFAM" id="SSF54534">
    <property type="entry name" value="FKBP-like"/>
    <property type="match status" value="1"/>
</dbReference>
<comment type="subcellular location">
    <subcellularLocation>
        <location evidence="1">Cell inner membrane</location>
        <topology evidence="1">Single-pass type II membrane protein</topology>
        <orientation evidence="1">Periplasmic side</orientation>
    </subcellularLocation>
</comment>
<dbReference type="GO" id="GO:0003755">
    <property type="term" value="F:peptidyl-prolyl cis-trans isomerase activity"/>
    <property type="evidence" value="ECO:0007669"/>
    <property type="project" value="UniProtKB-KW"/>
</dbReference>